<reference evidence="1 2" key="1">
    <citation type="journal article" date="2023" name="Insect Mol. Biol.">
        <title>Genome sequencing provides insights into the evolution of gene families encoding plant cell wall-degrading enzymes in longhorned beetles.</title>
        <authorList>
            <person name="Shin N.R."/>
            <person name="Okamura Y."/>
            <person name="Kirsch R."/>
            <person name="Pauchet Y."/>
        </authorList>
    </citation>
    <scope>NUCLEOTIDE SEQUENCE [LARGE SCALE GENOMIC DNA]</scope>
    <source>
        <strain evidence="1">EAD_L_NR</strain>
    </source>
</reference>
<keyword evidence="2" id="KW-1185">Reference proteome</keyword>
<dbReference type="Pfam" id="PF00071">
    <property type="entry name" value="Ras"/>
    <property type="match status" value="1"/>
</dbReference>
<dbReference type="PROSITE" id="PS51420">
    <property type="entry name" value="RHO"/>
    <property type="match status" value="1"/>
</dbReference>
<dbReference type="Proteomes" id="UP001159042">
    <property type="component" value="Unassembled WGS sequence"/>
</dbReference>
<dbReference type="SMART" id="SM00175">
    <property type="entry name" value="RAB"/>
    <property type="match status" value="1"/>
</dbReference>
<name>A0AAV8VW95_9CUCU</name>
<dbReference type="InterPro" id="IPR001806">
    <property type="entry name" value="Small_GTPase"/>
</dbReference>
<accession>A0AAV8VW95</accession>
<dbReference type="GO" id="GO:0003676">
    <property type="term" value="F:nucleic acid binding"/>
    <property type="evidence" value="ECO:0007669"/>
    <property type="project" value="InterPro"/>
</dbReference>
<comment type="caution">
    <text evidence="1">The sequence shown here is derived from an EMBL/GenBank/DDBJ whole genome shotgun (WGS) entry which is preliminary data.</text>
</comment>
<dbReference type="InterPro" id="IPR036397">
    <property type="entry name" value="RNaseH_sf"/>
</dbReference>
<sequence length="298" mass="34263">MGYSSWHSILCIYEKYQQTSSLVRQKRTIERDENSDLNILLKIEDPNISIRNISGTLKEELGPHFFNTTLNGDSYLNFLQQEFEDYFGELPLEQERNIVFQQDGAPPHSIGAVTDYLNQRFHVWIGRNAPIKWPPNSPDLTPLDTFLWGTLKDRICSFQTDFFRTSKPDELNPLRNLCYPGTDVFMLCFSIVKPSSFISACTRWADELTRLGAAVVLVGTQADLKTNIDVINRLREVGQRPVLSSEAKGLAERLKAPYVETSALACTRLKEAFDMAIVMALERQRKKKKFWKRLCCIR</sequence>
<dbReference type="PANTHER" id="PTHR47326">
    <property type="entry name" value="TRANSPOSABLE ELEMENT TC3 TRANSPOSASE-LIKE PROTEIN"/>
    <property type="match status" value="1"/>
</dbReference>
<evidence type="ECO:0000313" key="1">
    <source>
        <dbReference type="EMBL" id="KAJ8918613.1"/>
    </source>
</evidence>
<dbReference type="InterPro" id="IPR027417">
    <property type="entry name" value="P-loop_NTPase"/>
</dbReference>
<dbReference type="GO" id="GO:0005525">
    <property type="term" value="F:GTP binding"/>
    <property type="evidence" value="ECO:0007669"/>
    <property type="project" value="InterPro"/>
</dbReference>
<dbReference type="AlphaFoldDB" id="A0AAV8VW95"/>
<proteinExistence type="predicted"/>
<dbReference type="SUPFAM" id="SSF52540">
    <property type="entry name" value="P-loop containing nucleoside triphosphate hydrolases"/>
    <property type="match status" value="1"/>
</dbReference>
<dbReference type="SMART" id="SM00174">
    <property type="entry name" value="RHO"/>
    <property type="match status" value="1"/>
</dbReference>
<dbReference type="GO" id="GO:0003924">
    <property type="term" value="F:GTPase activity"/>
    <property type="evidence" value="ECO:0007669"/>
    <property type="project" value="InterPro"/>
</dbReference>
<protein>
    <submittedName>
        <fullName evidence="1">Uncharacterized protein</fullName>
    </submittedName>
</protein>
<dbReference type="EMBL" id="JANEYG010000024">
    <property type="protein sequence ID" value="KAJ8918613.1"/>
    <property type="molecule type" value="Genomic_DNA"/>
</dbReference>
<evidence type="ECO:0000313" key="2">
    <source>
        <dbReference type="Proteomes" id="UP001159042"/>
    </source>
</evidence>
<organism evidence="1 2">
    <name type="scientific">Exocentrus adspersus</name>
    <dbReference type="NCBI Taxonomy" id="1586481"/>
    <lineage>
        <taxon>Eukaryota</taxon>
        <taxon>Metazoa</taxon>
        <taxon>Ecdysozoa</taxon>
        <taxon>Arthropoda</taxon>
        <taxon>Hexapoda</taxon>
        <taxon>Insecta</taxon>
        <taxon>Pterygota</taxon>
        <taxon>Neoptera</taxon>
        <taxon>Endopterygota</taxon>
        <taxon>Coleoptera</taxon>
        <taxon>Polyphaga</taxon>
        <taxon>Cucujiformia</taxon>
        <taxon>Chrysomeloidea</taxon>
        <taxon>Cerambycidae</taxon>
        <taxon>Lamiinae</taxon>
        <taxon>Acanthocinini</taxon>
        <taxon>Exocentrus</taxon>
    </lineage>
</organism>
<dbReference type="PANTHER" id="PTHR47326:SF1">
    <property type="entry name" value="HTH PSQ-TYPE DOMAIN-CONTAINING PROTEIN"/>
    <property type="match status" value="1"/>
</dbReference>
<gene>
    <name evidence="1" type="ORF">NQ315_013119</name>
</gene>
<dbReference type="Gene3D" id="3.40.50.300">
    <property type="entry name" value="P-loop containing nucleotide triphosphate hydrolases"/>
    <property type="match status" value="1"/>
</dbReference>
<dbReference type="Gene3D" id="3.30.420.10">
    <property type="entry name" value="Ribonuclease H-like superfamily/Ribonuclease H"/>
    <property type="match status" value="1"/>
</dbReference>